<name>A0A8K0CPM3_IGNLU</name>
<dbReference type="Proteomes" id="UP000801492">
    <property type="component" value="Unassembled WGS sequence"/>
</dbReference>
<evidence type="ECO:0000313" key="2">
    <source>
        <dbReference type="Proteomes" id="UP000801492"/>
    </source>
</evidence>
<comment type="caution">
    <text evidence="1">The sequence shown here is derived from an EMBL/GenBank/DDBJ whole genome shotgun (WGS) entry which is preliminary data.</text>
</comment>
<dbReference type="CDD" id="cd09272">
    <property type="entry name" value="RNase_HI_RT_Ty1"/>
    <property type="match status" value="1"/>
</dbReference>
<protein>
    <recommendedName>
        <fullName evidence="3">Polyprotein</fullName>
    </recommendedName>
</protein>
<organism evidence="1 2">
    <name type="scientific">Ignelater luminosus</name>
    <name type="common">Cucubano</name>
    <name type="synonym">Pyrophorus luminosus</name>
    <dbReference type="NCBI Taxonomy" id="2038154"/>
    <lineage>
        <taxon>Eukaryota</taxon>
        <taxon>Metazoa</taxon>
        <taxon>Ecdysozoa</taxon>
        <taxon>Arthropoda</taxon>
        <taxon>Hexapoda</taxon>
        <taxon>Insecta</taxon>
        <taxon>Pterygota</taxon>
        <taxon>Neoptera</taxon>
        <taxon>Endopterygota</taxon>
        <taxon>Coleoptera</taxon>
        <taxon>Polyphaga</taxon>
        <taxon>Elateriformia</taxon>
        <taxon>Elateroidea</taxon>
        <taxon>Elateridae</taxon>
        <taxon>Agrypninae</taxon>
        <taxon>Pyrophorini</taxon>
        <taxon>Ignelater</taxon>
    </lineage>
</organism>
<dbReference type="AlphaFoldDB" id="A0A8K0CPM3"/>
<keyword evidence="2" id="KW-1185">Reference proteome</keyword>
<gene>
    <name evidence="1" type="ORF">ILUMI_14943</name>
</gene>
<dbReference type="PANTHER" id="PTHR11439:SF483">
    <property type="entry name" value="PEPTIDE SYNTHASE GLIP-LIKE, PUTATIVE (AFU_ORTHOLOGUE AFUA_3G12920)-RELATED"/>
    <property type="match status" value="1"/>
</dbReference>
<evidence type="ECO:0000313" key="1">
    <source>
        <dbReference type="EMBL" id="KAF2891230.1"/>
    </source>
</evidence>
<reference evidence="1" key="1">
    <citation type="submission" date="2019-08" db="EMBL/GenBank/DDBJ databases">
        <title>The genome of the North American firefly Photinus pyralis.</title>
        <authorList>
            <consortium name="Photinus pyralis genome working group"/>
            <person name="Fallon T.R."/>
            <person name="Sander Lower S.E."/>
            <person name="Weng J.-K."/>
        </authorList>
    </citation>
    <scope>NUCLEOTIDE SEQUENCE</scope>
    <source>
        <strain evidence="1">TRF0915ILg1</strain>
        <tissue evidence="1">Whole body</tissue>
    </source>
</reference>
<dbReference type="PANTHER" id="PTHR11439">
    <property type="entry name" value="GAG-POL-RELATED RETROTRANSPOSON"/>
    <property type="match status" value="1"/>
</dbReference>
<dbReference type="OrthoDB" id="437005at2759"/>
<accession>A0A8K0CPM3</accession>
<sequence length="122" mass="13844">MSGAAISWQARKQSCISLSSTETEYVAITDASKEAVYLRGLLNEFVSMSDPVIIYNDSQSAQKLLHNAAFHNRIRYHYVRDLIEKKIIEVKFLSSADMCADMFTKSLTREKHELHCINIGLS</sequence>
<proteinExistence type="predicted"/>
<dbReference type="EMBL" id="VTPC01035965">
    <property type="protein sequence ID" value="KAF2891230.1"/>
    <property type="molecule type" value="Genomic_DNA"/>
</dbReference>
<evidence type="ECO:0008006" key="3">
    <source>
        <dbReference type="Google" id="ProtNLM"/>
    </source>
</evidence>